<evidence type="ECO:0000313" key="1">
    <source>
        <dbReference type="EMBL" id="GBE78550.1"/>
    </source>
</evidence>
<keyword evidence="1" id="KW-0418">Kinase</keyword>
<dbReference type="STRING" id="139825.A0A401G8P7"/>
<dbReference type="InterPro" id="IPR027417">
    <property type="entry name" value="P-loop_NTPase"/>
</dbReference>
<dbReference type="Gene3D" id="3.40.50.300">
    <property type="entry name" value="P-loop containing nucleotide triphosphate hydrolases"/>
    <property type="match status" value="2"/>
</dbReference>
<organism evidence="1 2">
    <name type="scientific">Sparassis crispa</name>
    <dbReference type="NCBI Taxonomy" id="139825"/>
    <lineage>
        <taxon>Eukaryota</taxon>
        <taxon>Fungi</taxon>
        <taxon>Dikarya</taxon>
        <taxon>Basidiomycota</taxon>
        <taxon>Agaricomycotina</taxon>
        <taxon>Agaricomycetes</taxon>
        <taxon>Polyporales</taxon>
        <taxon>Sparassidaceae</taxon>
        <taxon>Sparassis</taxon>
    </lineage>
</organism>
<dbReference type="AlphaFoldDB" id="A0A401G8P7"/>
<dbReference type="RefSeq" id="XP_027609463.1">
    <property type="nucleotide sequence ID" value="XM_027753662.1"/>
</dbReference>
<reference evidence="1 2" key="1">
    <citation type="journal article" date="2018" name="Sci. Rep.">
        <title>Genome sequence of the cauliflower mushroom Sparassis crispa (Hanabiratake) and its association with beneficial usage.</title>
        <authorList>
            <person name="Kiyama R."/>
            <person name="Furutani Y."/>
            <person name="Kawaguchi K."/>
            <person name="Nakanishi T."/>
        </authorList>
    </citation>
    <scope>NUCLEOTIDE SEQUENCE [LARGE SCALE GENOMIC DNA]</scope>
</reference>
<dbReference type="OrthoDB" id="6362633at2759"/>
<dbReference type="GO" id="GO:0016301">
    <property type="term" value="F:kinase activity"/>
    <property type="evidence" value="ECO:0007669"/>
    <property type="project" value="UniProtKB-KW"/>
</dbReference>
<protein>
    <submittedName>
        <fullName evidence="1">Uridine kinase</fullName>
    </submittedName>
</protein>
<dbReference type="EMBL" id="BFAD01000001">
    <property type="protein sequence ID" value="GBE78550.1"/>
    <property type="molecule type" value="Genomic_DNA"/>
</dbReference>
<evidence type="ECO:0000313" key="2">
    <source>
        <dbReference type="Proteomes" id="UP000287166"/>
    </source>
</evidence>
<comment type="caution">
    <text evidence="1">The sequence shown here is derived from an EMBL/GenBank/DDBJ whole genome shotgun (WGS) entry which is preliminary data.</text>
</comment>
<proteinExistence type="predicted"/>
<gene>
    <name evidence="1" type="ORF">SCP_0114390</name>
</gene>
<dbReference type="FunCoup" id="A0A401G8P7">
    <property type="interactions" value="225"/>
</dbReference>
<dbReference type="InParanoid" id="A0A401G8P7"/>
<sequence length="241" mass="27252">MDRIAVELAEYLAQFLQSTDPSARLLVGIAGVPASGKSTLVQHIVDYLNDTLPLGNEPSRTDDTTRKDVAVSVGLDGWHLTRAQLDALPDPKLAHDRRGAHWTFDAVAYVDFVRVLRQPRSEEVIYAPTFSHVIKDPTPYAVPVFAHNRIVLIEGLYTFLGITPWRTAAEMLDERWWIDVSEEEAQKRLVARHVESGVAKDLEEAMWRSRENDAPNGRFIKENMLKPTKIIHSVEDPRFSS</sequence>
<dbReference type="PANTHER" id="PTHR10285">
    <property type="entry name" value="URIDINE KINASE"/>
    <property type="match status" value="1"/>
</dbReference>
<name>A0A401G8P7_9APHY</name>
<dbReference type="SUPFAM" id="SSF52540">
    <property type="entry name" value="P-loop containing nucleoside triphosphate hydrolases"/>
    <property type="match status" value="1"/>
</dbReference>
<keyword evidence="2" id="KW-1185">Reference proteome</keyword>
<keyword evidence="1" id="KW-0808">Transferase</keyword>
<dbReference type="GeneID" id="38775467"/>
<accession>A0A401G8P7</accession>
<dbReference type="Proteomes" id="UP000287166">
    <property type="component" value="Unassembled WGS sequence"/>
</dbReference>